<proteinExistence type="inferred from homology"/>
<dbReference type="SUPFAM" id="SSF50998">
    <property type="entry name" value="Quinoprotein alcohol dehydrogenase-like"/>
    <property type="match status" value="1"/>
</dbReference>
<feature type="domain" description="Pyrrolo-quinoline quinone repeat" evidence="4">
    <location>
        <begin position="72"/>
        <end position="326"/>
    </location>
</feature>
<comment type="caution">
    <text evidence="6">The sequence shown here is derived from an EMBL/GenBank/DDBJ whole genome shotgun (WGS) entry which is preliminary data.</text>
</comment>
<dbReference type="Gene3D" id="2.140.10.10">
    <property type="entry name" value="Quinoprotein alcohol dehydrogenase-like superfamily"/>
    <property type="match status" value="1"/>
</dbReference>
<dbReference type="InterPro" id="IPR015943">
    <property type="entry name" value="WD40/YVTN_repeat-like_dom_sf"/>
</dbReference>
<dbReference type="InterPro" id="IPR002372">
    <property type="entry name" value="PQQ_rpt_dom"/>
</dbReference>
<dbReference type="SMART" id="SM00564">
    <property type="entry name" value="PQQ"/>
    <property type="match status" value="7"/>
</dbReference>
<comment type="similarity">
    <text evidence="2">Belongs to the bacterial PQQ dehydrogenase family.</text>
</comment>
<name>A0A368EJS4_9PROT</name>
<reference evidence="6 7" key="1">
    <citation type="journal article" date="2018" name="Microbiome">
        <title>Fine metagenomic profile of the Mediterranean stratified and mixed water columns revealed by assembly and recruitment.</title>
        <authorList>
            <person name="Haro-Moreno J.M."/>
            <person name="Lopez-Perez M."/>
            <person name="De La Torre J.R."/>
            <person name="Picazo A."/>
            <person name="Camacho A."/>
            <person name="Rodriguez-Valera F."/>
        </authorList>
    </citation>
    <scope>NUCLEOTIDE SEQUENCE [LARGE SCALE GENOMIC DNA]</scope>
    <source>
        <strain evidence="6">MED-G50</strain>
    </source>
</reference>
<dbReference type="GO" id="GO:0016491">
    <property type="term" value="F:oxidoreductase activity"/>
    <property type="evidence" value="ECO:0007669"/>
    <property type="project" value="UniProtKB-KW"/>
</dbReference>
<gene>
    <name evidence="6" type="ORF">DBW64_02875</name>
</gene>
<accession>A0A368EJS4</accession>
<feature type="domain" description="Pyrrolo-quinoline quinone repeat" evidence="5">
    <location>
        <begin position="367"/>
        <end position="503"/>
    </location>
</feature>
<dbReference type="Pfam" id="PF13360">
    <property type="entry name" value="PQQ_2"/>
    <property type="match status" value="1"/>
</dbReference>
<evidence type="ECO:0000256" key="2">
    <source>
        <dbReference type="ARBA" id="ARBA00008156"/>
    </source>
</evidence>
<evidence type="ECO:0000256" key="3">
    <source>
        <dbReference type="ARBA" id="ARBA00023002"/>
    </source>
</evidence>
<dbReference type="InterPro" id="IPR011047">
    <property type="entry name" value="Quinoprotein_ADH-like_sf"/>
</dbReference>
<evidence type="ECO:0000259" key="4">
    <source>
        <dbReference type="Pfam" id="PF01011"/>
    </source>
</evidence>
<dbReference type="Proteomes" id="UP000252289">
    <property type="component" value="Unassembled WGS sequence"/>
</dbReference>
<dbReference type="EMBL" id="QOQK01000009">
    <property type="protein sequence ID" value="RCL84721.1"/>
    <property type="molecule type" value="Genomic_DNA"/>
</dbReference>
<dbReference type="Pfam" id="PF01011">
    <property type="entry name" value="PQQ"/>
    <property type="match status" value="1"/>
</dbReference>
<dbReference type="PANTHER" id="PTHR32303:SF10">
    <property type="entry name" value="OUTER MEMBRANE PROTEIN ASSEMBLY FACTOR BAMB"/>
    <property type="match status" value="1"/>
</dbReference>
<keyword evidence="3" id="KW-0560">Oxidoreductase</keyword>
<evidence type="ECO:0000259" key="5">
    <source>
        <dbReference type="Pfam" id="PF13360"/>
    </source>
</evidence>
<sequence>MTDGVMKQQSAHLLLEEKTRIANYLSGTEKGETENYEIKRCQKPVKLGKVNSEQKTIKSWGFNYRNTRKVSSELSGLNIGNVSGLKLKWAFAYPGATRARSQPVVHDGVIYVGSQHGEIYAIDLDTGCTFWSYQAQAEVRSAISIVQSPNSQNDGLTIYFGDFNGAVYALNGLTGEEIWKTNLNDHKDTIITGSPKFYNDVLYVPMSSNEWASAADPSYECCSFRGGVAAFHAKDGSLKWKTYSILEAPKDTGKRNPLDVPILAPSGVPVWNSPTIDVKRQLLYVGTGESYTSPAAPTSDAVLAFSLSDGKMVWHKQLLAGDAWNMSCFIGSNFNCPEEDGPDMDIGASVILIEDEKKGDVIVVGQKNGVVHGLSPDNSGKIIWQTKIGVGGYAGGVHWGMAADGSKIFAPNADTNFIGRFKDEDRRPGLYAINAFSGEKIWYKKAHNQCKQEDKPACDPGLSAAVSATDGLVFAGGFDGIIKAYNAMDGNILWQYNTNQSFNSISGHHAYGGSIESDGPVLYKGHVLVNSGYLYGSRMAGNVLLNFSVD</sequence>
<dbReference type="Gene3D" id="2.130.10.10">
    <property type="entry name" value="YVTN repeat-like/Quinoprotein amine dehydrogenase"/>
    <property type="match status" value="1"/>
</dbReference>
<evidence type="ECO:0000313" key="6">
    <source>
        <dbReference type="EMBL" id="RCL84721.1"/>
    </source>
</evidence>
<protein>
    <submittedName>
        <fullName evidence="6">Dehydrogenase</fullName>
    </submittedName>
</protein>
<dbReference type="PANTHER" id="PTHR32303">
    <property type="entry name" value="QUINOPROTEIN ALCOHOL DEHYDROGENASE (CYTOCHROME C)"/>
    <property type="match status" value="1"/>
</dbReference>
<comment type="cofactor">
    <cofactor evidence="1">
        <name>pyrroloquinoline quinone</name>
        <dbReference type="ChEBI" id="CHEBI:58442"/>
    </cofactor>
</comment>
<dbReference type="InterPro" id="IPR018391">
    <property type="entry name" value="PQQ_b-propeller_rpt"/>
</dbReference>
<organism evidence="6 7">
    <name type="scientific">PS1 clade bacterium</name>
    <dbReference type="NCBI Taxonomy" id="2175152"/>
    <lineage>
        <taxon>Bacteria</taxon>
        <taxon>Pseudomonadati</taxon>
        <taxon>Pseudomonadota</taxon>
        <taxon>Alphaproteobacteria</taxon>
        <taxon>PS1 clade</taxon>
    </lineage>
</organism>
<evidence type="ECO:0000256" key="1">
    <source>
        <dbReference type="ARBA" id="ARBA00001931"/>
    </source>
</evidence>
<evidence type="ECO:0000313" key="7">
    <source>
        <dbReference type="Proteomes" id="UP000252289"/>
    </source>
</evidence>
<dbReference type="AlphaFoldDB" id="A0A368EJS4"/>